<dbReference type="RefSeq" id="WP_103437991.1">
    <property type="nucleotide sequence ID" value="NZ_MIND01000018.1"/>
</dbReference>
<evidence type="ECO:0000313" key="5">
    <source>
        <dbReference type="Proteomes" id="UP000237194"/>
    </source>
</evidence>
<dbReference type="GO" id="GO:0015288">
    <property type="term" value="F:porin activity"/>
    <property type="evidence" value="ECO:0007669"/>
    <property type="project" value="TreeGrafter"/>
</dbReference>
<sequence length="418" mass="45701">MAIYSYARADQLESNGFIEESKLSILAKNYYFNTDRANGRTNQKDWSQAFIANYVSGFTQGTVGFGVDAFGLWGLKLDAGSGRAGTGNLPVGDDGNPDDSYGRAGGAVKMRVSNTVLKYGEMMPNSPVFAQSTSRLMPQTATGINLLSTDIKNLSIDAGHFTSGTDQVNTNSDGELWATYAHVTTPTVDYAGGKYKVNENFAISLYGSQFQDIWDQYYGNMNYVFAIAKDQAVTLDLNVYRTMDSGEARAGEIDTTAYGLQAGYKVSAHTFTLAYQQVQGDQPFDYIGFGDTGRAGGSILLPNSVQYSDFNGPGEKSWQVRYDLNMASYGVPGLSFMARHLRGTDIDGTNVTSGAYARKYGSDDREFETNVEARYIVQSGPAKNLSVRLRTAWHRGDLTTGGAQDQFRVITEYPINIF</sequence>
<keyword evidence="2" id="KW-0813">Transport</keyword>
<evidence type="ECO:0000256" key="3">
    <source>
        <dbReference type="ARBA" id="ARBA00022729"/>
    </source>
</evidence>
<comment type="similarity">
    <text evidence="1">Belongs to the outer membrane porin (Opr) (TC 1.B.25) family.</text>
</comment>
<comment type="caution">
    <text evidence="4">The sequence shown here is derived from an EMBL/GenBank/DDBJ whole genome shotgun (WGS) entry which is preliminary data.</text>
</comment>
<dbReference type="InterPro" id="IPR005318">
    <property type="entry name" value="OM_porin_bac"/>
</dbReference>
<name>A0A2S3WGD4_PSEPU</name>
<dbReference type="InterPro" id="IPR023614">
    <property type="entry name" value="Porin_dom_sf"/>
</dbReference>
<reference evidence="4 5" key="2">
    <citation type="submission" date="2018-03" db="EMBL/GenBank/DDBJ databases">
        <title>Draft genome of Pseudomonas putida strain KT-27.</title>
        <authorList>
            <person name="Yoshizawa S."/>
            <person name="Khan N.H."/>
            <person name="Nishimura M."/>
            <person name="Chiura H.X."/>
            <person name="Ogura Y."/>
            <person name="Hayashi T."/>
            <person name="Kogure K."/>
        </authorList>
    </citation>
    <scope>NUCLEOTIDE SEQUENCE [LARGE SCALE GENOMIC DNA]</scope>
    <source>
        <strain evidence="4 5">KT-27</strain>
    </source>
</reference>
<dbReference type="EMBL" id="MIND01000018">
    <property type="protein sequence ID" value="POF90017.1"/>
    <property type="molecule type" value="Genomic_DNA"/>
</dbReference>
<dbReference type="PANTHER" id="PTHR34596">
    <property type="entry name" value="CHITOPORIN"/>
    <property type="match status" value="1"/>
</dbReference>
<accession>A0A2S3WGD4</accession>
<dbReference type="Pfam" id="PF03573">
    <property type="entry name" value="OprD"/>
    <property type="match status" value="1"/>
</dbReference>
<proteinExistence type="inferred from homology"/>
<dbReference type="PANTHER" id="PTHR34596:SF2">
    <property type="entry name" value="CHITOPORIN"/>
    <property type="match status" value="1"/>
</dbReference>
<protein>
    <submittedName>
        <fullName evidence="4">Porin</fullName>
    </submittedName>
</protein>
<gene>
    <name evidence="4" type="ORF">BGP80_19515</name>
</gene>
<dbReference type="AlphaFoldDB" id="A0A2S3WGD4"/>
<evidence type="ECO:0000313" key="4">
    <source>
        <dbReference type="EMBL" id="POF90017.1"/>
    </source>
</evidence>
<dbReference type="GO" id="GO:0016020">
    <property type="term" value="C:membrane"/>
    <property type="evidence" value="ECO:0007669"/>
    <property type="project" value="InterPro"/>
</dbReference>
<evidence type="ECO:0000256" key="1">
    <source>
        <dbReference type="ARBA" id="ARBA00009075"/>
    </source>
</evidence>
<organism evidence="4 5">
    <name type="scientific">Pseudomonas putida</name>
    <name type="common">Arthrobacter siderocapsulatus</name>
    <dbReference type="NCBI Taxonomy" id="303"/>
    <lineage>
        <taxon>Bacteria</taxon>
        <taxon>Pseudomonadati</taxon>
        <taxon>Pseudomonadota</taxon>
        <taxon>Gammaproteobacteria</taxon>
        <taxon>Pseudomonadales</taxon>
        <taxon>Pseudomonadaceae</taxon>
        <taxon>Pseudomonas</taxon>
    </lineage>
</organism>
<evidence type="ECO:0000256" key="2">
    <source>
        <dbReference type="ARBA" id="ARBA00022448"/>
    </source>
</evidence>
<reference evidence="4 5" key="1">
    <citation type="submission" date="2016-08" db="EMBL/GenBank/DDBJ databases">
        <authorList>
            <person name="Seilhamer J.J."/>
        </authorList>
    </citation>
    <scope>NUCLEOTIDE SEQUENCE [LARGE SCALE GENOMIC DNA]</scope>
    <source>
        <strain evidence="4 5">KT-27</strain>
    </source>
</reference>
<dbReference type="Gene3D" id="2.40.160.10">
    <property type="entry name" value="Porin"/>
    <property type="match status" value="1"/>
</dbReference>
<dbReference type="Proteomes" id="UP000237194">
    <property type="component" value="Unassembled WGS sequence"/>
</dbReference>
<keyword evidence="3" id="KW-0732">Signal</keyword>